<proteinExistence type="predicted"/>
<dbReference type="PANTHER" id="PTHR48098">
    <property type="entry name" value="ENTEROCHELIN ESTERASE-RELATED"/>
    <property type="match status" value="1"/>
</dbReference>
<organism evidence="2 3">
    <name type="scientific">Williamsia marianensis</name>
    <dbReference type="NCBI Taxonomy" id="85044"/>
    <lineage>
        <taxon>Bacteria</taxon>
        <taxon>Bacillati</taxon>
        <taxon>Actinomycetota</taxon>
        <taxon>Actinomycetes</taxon>
        <taxon>Mycobacteriales</taxon>
        <taxon>Nocardiaceae</taxon>
        <taxon>Williamsia</taxon>
    </lineage>
</organism>
<evidence type="ECO:0000313" key="2">
    <source>
        <dbReference type="EMBL" id="RKR96963.1"/>
    </source>
</evidence>
<evidence type="ECO:0000256" key="1">
    <source>
        <dbReference type="SAM" id="MobiDB-lite"/>
    </source>
</evidence>
<dbReference type="SUPFAM" id="SSF53474">
    <property type="entry name" value="alpha/beta-Hydrolases"/>
    <property type="match status" value="1"/>
</dbReference>
<name>A0A495K6N1_WILMA</name>
<dbReference type="InterPro" id="IPR050583">
    <property type="entry name" value="Mycobacterial_A85_antigen"/>
</dbReference>
<dbReference type="PANTHER" id="PTHR48098:SF1">
    <property type="entry name" value="DIACYLGLYCEROL ACYLTRANSFERASE_MYCOLYLTRANSFERASE AG85A"/>
    <property type="match status" value="1"/>
</dbReference>
<protein>
    <submittedName>
        <fullName evidence="2">Enterochelin esterase-like enzyme</fullName>
    </submittedName>
</protein>
<sequence>MRPHLSKLAPAVNDIASEGRTVVRRRAAGTVYLAMTTTGNRFQRPGSNDDGASGLADLVIPRRSLLTAGAGLGAMGLLAACASGDGSKRVAPQPARADEPKTTSTAPTVPQSGTAEMFSGSFVSAKMLGRQTNWIVARPAGVTGELPVVVVLHALNTDQRAAFGGGLEMQNLMQDWVNQGNAPFALAAVDAARSYYHPRADGTDGGAMVLDEFLPLLDGTPELQLRTDRIGFFGWSMGGYGALRLGALLGAPRVSAIAVSSPALWGDPSTYPPRAFDSLADYQANSLFGQQDSFMKIPLLIECGSSDQFFTYTRQWMAGLRPPPAFGTSPGGHTNRYWRGVLPGQVAFLGRNLAA</sequence>
<accession>A0A495K6N1</accession>
<dbReference type="EMBL" id="RBKV01000001">
    <property type="protein sequence ID" value="RKR96963.1"/>
    <property type="molecule type" value="Genomic_DNA"/>
</dbReference>
<dbReference type="Proteomes" id="UP000274762">
    <property type="component" value="Unassembled WGS sequence"/>
</dbReference>
<gene>
    <name evidence="2" type="ORF">DFJ75_3826</name>
</gene>
<feature type="compositionally biased region" description="Polar residues" evidence="1">
    <location>
        <begin position="102"/>
        <end position="113"/>
    </location>
</feature>
<dbReference type="GO" id="GO:0016747">
    <property type="term" value="F:acyltransferase activity, transferring groups other than amino-acyl groups"/>
    <property type="evidence" value="ECO:0007669"/>
    <property type="project" value="TreeGrafter"/>
</dbReference>
<feature type="region of interest" description="Disordered" evidence="1">
    <location>
        <begin position="88"/>
        <end position="113"/>
    </location>
</feature>
<evidence type="ECO:0000313" key="3">
    <source>
        <dbReference type="Proteomes" id="UP000274762"/>
    </source>
</evidence>
<comment type="caution">
    <text evidence="2">The sequence shown here is derived from an EMBL/GenBank/DDBJ whole genome shotgun (WGS) entry which is preliminary data.</text>
</comment>
<dbReference type="AlphaFoldDB" id="A0A495K6N1"/>
<reference evidence="2 3" key="1">
    <citation type="submission" date="2018-10" db="EMBL/GenBank/DDBJ databases">
        <title>Sequencing the genomes of 1000 actinobacteria strains.</title>
        <authorList>
            <person name="Klenk H.-P."/>
        </authorList>
    </citation>
    <scope>NUCLEOTIDE SEQUENCE [LARGE SCALE GENOMIC DNA]</scope>
    <source>
        <strain evidence="2 3">DSM 44343</strain>
    </source>
</reference>
<dbReference type="InterPro" id="IPR029058">
    <property type="entry name" value="AB_hydrolase_fold"/>
</dbReference>
<dbReference type="Gene3D" id="3.40.50.1820">
    <property type="entry name" value="alpha/beta hydrolase"/>
    <property type="match status" value="1"/>
</dbReference>